<feature type="non-terminal residue" evidence="2">
    <location>
        <position position="104"/>
    </location>
</feature>
<sequence length="104" mass="11836">GMKFKGKKPSFSAVMAQEGCFAVEKPSKKRRVQTTVKKGTLSSLSRKSVPKLPLPHQQALKIPRPYHKSEHQTPVSQTWMSCRLSPQPTLRTATDPDLFRFWTQ</sequence>
<evidence type="ECO:0000256" key="1">
    <source>
        <dbReference type="SAM" id="MobiDB-lite"/>
    </source>
</evidence>
<dbReference type="AlphaFoldDB" id="A0A1A8DKX5"/>
<organism evidence="2">
    <name type="scientific">Nothobranchius kadleci</name>
    <name type="common">African annual killifish</name>
    <dbReference type="NCBI Taxonomy" id="1051664"/>
    <lineage>
        <taxon>Eukaryota</taxon>
        <taxon>Metazoa</taxon>
        <taxon>Chordata</taxon>
        <taxon>Craniata</taxon>
        <taxon>Vertebrata</taxon>
        <taxon>Euteleostomi</taxon>
        <taxon>Actinopterygii</taxon>
        <taxon>Neopterygii</taxon>
        <taxon>Teleostei</taxon>
        <taxon>Neoteleostei</taxon>
        <taxon>Acanthomorphata</taxon>
        <taxon>Ovalentaria</taxon>
        <taxon>Atherinomorphae</taxon>
        <taxon>Cyprinodontiformes</taxon>
        <taxon>Nothobranchiidae</taxon>
        <taxon>Nothobranchius</taxon>
    </lineage>
</organism>
<feature type="non-terminal residue" evidence="2">
    <location>
        <position position="1"/>
    </location>
</feature>
<reference evidence="2" key="1">
    <citation type="submission" date="2016-05" db="EMBL/GenBank/DDBJ databases">
        <authorList>
            <person name="Lavstsen T."/>
            <person name="Jespersen J.S."/>
        </authorList>
    </citation>
    <scope>NUCLEOTIDE SEQUENCE</scope>
    <source>
        <tissue evidence="2">Brain</tissue>
    </source>
</reference>
<evidence type="ECO:0000313" key="2">
    <source>
        <dbReference type="EMBL" id="SBQ33916.1"/>
    </source>
</evidence>
<name>A0A1A8DKX5_NOTKA</name>
<dbReference type="EMBL" id="HAEA01005436">
    <property type="protein sequence ID" value="SBQ33916.1"/>
    <property type="molecule type" value="Transcribed_RNA"/>
</dbReference>
<gene>
    <name evidence="2" type="primary">SHROOM4</name>
</gene>
<reference evidence="2" key="2">
    <citation type="submission" date="2016-06" db="EMBL/GenBank/DDBJ databases">
        <title>The genome of a short-lived fish provides insights into sex chromosome evolution and the genetic control of aging.</title>
        <authorList>
            <person name="Reichwald K."/>
            <person name="Felder M."/>
            <person name="Petzold A."/>
            <person name="Koch P."/>
            <person name="Groth M."/>
            <person name="Platzer M."/>
        </authorList>
    </citation>
    <scope>NUCLEOTIDE SEQUENCE</scope>
    <source>
        <tissue evidence="2">Brain</tissue>
    </source>
</reference>
<feature type="region of interest" description="Disordered" evidence="1">
    <location>
        <begin position="31"/>
        <end position="80"/>
    </location>
</feature>
<accession>A0A1A8DKX5</accession>
<proteinExistence type="predicted"/>
<protein>
    <submittedName>
        <fullName evidence="2">Shroom family member 4</fullName>
    </submittedName>
</protein>
<feature type="compositionally biased region" description="Polar residues" evidence="1">
    <location>
        <begin position="33"/>
        <end position="46"/>
    </location>
</feature>